<feature type="site" description="Transition state stabilizer" evidence="6">
    <location>
        <position position="241"/>
    </location>
</feature>
<keyword evidence="6" id="KW-0963">Cytoplasm</keyword>
<dbReference type="EC" id="2.7.2.1" evidence="6"/>
<keyword evidence="6" id="KW-0479">Metal-binding</keyword>
<dbReference type="HAMAP" id="MF_00020">
    <property type="entry name" value="Acetate_kinase"/>
    <property type="match status" value="1"/>
</dbReference>
<dbReference type="GO" id="GO:0005737">
    <property type="term" value="C:cytoplasm"/>
    <property type="evidence" value="ECO:0007669"/>
    <property type="project" value="UniProtKB-SubCell"/>
</dbReference>
<keyword evidence="6" id="KW-0460">Magnesium</keyword>
<keyword evidence="4 6" id="KW-0418">Kinase</keyword>
<dbReference type="NCBIfam" id="TIGR00016">
    <property type="entry name" value="ackA"/>
    <property type="match status" value="1"/>
</dbReference>
<dbReference type="Gene3D" id="3.30.420.40">
    <property type="match status" value="2"/>
</dbReference>
<feature type="binding site" evidence="6">
    <location>
        <begin position="283"/>
        <end position="285"/>
    </location>
    <ligand>
        <name>ATP</name>
        <dbReference type="ChEBI" id="CHEBI:30616"/>
    </ligand>
</feature>
<dbReference type="PROSITE" id="PS01076">
    <property type="entry name" value="ACETATE_KINASE_2"/>
    <property type="match status" value="1"/>
</dbReference>
<dbReference type="InterPro" id="IPR004372">
    <property type="entry name" value="Ac/propionate_kinase"/>
</dbReference>
<feature type="binding site" evidence="6">
    <location>
        <position position="14"/>
    </location>
    <ligand>
        <name>ATP</name>
        <dbReference type="ChEBI" id="CHEBI:30616"/>
    </ligand>
</feature>
<evidence type="ECO:0000256" key="1">
    <source>
        <dbReference type="ARBA" id="ARBA00008748"/>
    </source>
</evidence>
<evidence type="ECO:0000256" key="4">
    <source>
        <dbReference type="ARBA" id="ARBA00022777"/>
    </source>
</evidence>
<accession>A0A7C3J6R4</accession>
<comment type="subunit">
    <text evidence="6">Homodimer.</text>
</comment>
<name>A0A7C3J6R4_UNCW3</name>
<dbReference type="PANTHER" id="PTHR21060:SF15">
    <property type="entry name" value="ACETATE KINASE-RELATED"/>
    <property type="match status" value="1"/>
</dbReference>
<dbReference type="GO" id="GO:0008776">
    <property type="term" value="F:acetate kinase activity"/>
    <property type="evidence" value="ECO:0007669"/>
    <property type="project" value="UniProtKB-UniRule"/>
</dbReference>
<comment type="function">
    <text evidence="6">Catalyzes the formation of acetyl phosphate from acetate and ATP. Can also catalyze the reverse reaction.</text>
</comment>
<gene>
    <name evidence="6" type="primary">ackA</name>
    <name evidence="8" type="ORF">ENS15_05210</name>
</gene>
<feature type="site" description="Transition state stabilizer" evidence="6">
    <location>
        <position position="180"/>
    </location>
</feature>
<dbReference type="GO" id="GO:0006083">
    <property type="term" value="P:acetate metabolic process"/>
    <property type="evidence" value="ECO:0007669"/>
    <property type="project" value="TreeGrafter"/>
</dbReference>
<dbReference type="GO" id="GO:0005524">
    <property type="term" value="F:ATP binding"/>
    <property type="evidence" value="ECO:0007669"/>
    <property type="project" value="UniProtKB-KW"/>
</dbReference>
<dbReference type="Pfam" id="PF00871">
    <property type="entry name" value="Acetate_kinase"/>
    <property type="match status" value="1"/>
</dbReference>
<dbReference type="InterPro" id="IPR043129">
    <property type="entry name" value="ATPase_NBD"/>
</dbReference>
<dbReference type="GO" id="GO:0000287">
    <property type="term" value="F:magnesium ion binding"/>
    <property type="evidence" value="ECO:0007669"/>
    <property type="project" value="UniProtKB-UniRule"/>
</dbReference>
<evidence type="ECO:0000313" key="8">
    <source>
        <dbReference type="EMBL" id="HFK24032.1"/>
    </source>
</evidence>
<comment type="cofactor">
    <cofactor evidence="6">
        <name>Mg(2+)</name>
        <dbReference type="ChEBI" id="CHEBI:18420"/>
    </cofactor>
    <cofactor evidence="6">
        <name>Mn(2+)</name>
        <dbReference type="ChEBI" id="CHEBI:29035"/>
    </cofactor>
    <text evidence="6">Mg(2+). Can also accept Mn(2+).</text>
</comment>
<dbReference type="PROSITE" id="PS01075">
    <property type="entry name" value="ACETATE_KINASE_1"/>
    <property type="match status" value="1"/>
</dbReference>
<feature type="binding site" evidence="6">
    <location>
        <begin position="208"/>
        <end position="212"/>
    </location>
    <ligand>
        <name>ATP</name>
        <dbReference type="ChEBI" id="CHEBI:30616"/>
    </ligand>
</feature>
<dbReference type="PANTHER" id="PTHR21060">
    <property type="entry name" value="ACETATE KINASE"/>
    <property type="match status" value="1"/>
</dbReference>
<dbReference type="InterPro" id="IPR000890">
    <property type="entry name" value="Aliphatic_acid_kin_short-chain"/>
</dbReference>
<feature type="active site" description="Proton donor/acceptor" evidence="6">
    <location>
        <position position="148"/>
    </location>
</feature>
<evidence type="ECO:0000256" key="6">
    <source>
        <dbReference type="HAMAP-Rule" id="MF_00020"/>
    </source>
</evidence>
<dbReference type="InterPro" id="IPR023865">
    <property type="entry name" value="Aliphatic_acid_kinase_CS"/>
</dbReference>
<feature type="binding site" evidence="6">
    <location>
        <position position="7"/>
    </location>
    <ligand>
        <name>Mg(2+)</name>
        <dbReference type="ChEBI" id="CHEBI:18420"/>
    </ligand>
</feature>
<keyword evidence="5 6" id="KW-0067">ATP-binding</keyword>
<dbReference type="EMBL" id="DSTT01000005">
    <property type="protein sequence ID" value="HFK24032.1"/>
    <property type="molecule type" value="Genomic_DNA"/>
</dbReference>
<dbReference type="AlphaFoldDB" id="A0A7C3J6R4"/>
<comment type="similarity">
    <text evidence="1 6 7">Belongs to the acetokinase family.</text>
</comment>
<comment type="caution">
    <text evidence="8">The sequence shown here is derived from an EMBL/GenBank/DDBJ whole genome shotgun (WGS) entry which is preliminary data.</text>
</comment>
<dbReference type="PIRSF" id="PIRSF000722">
    <property type="entry name" value="Acetate_prop_kin"/>
    <property type="match status" value="1"/>
</dbReference>
<sequence length="403" mass="44553">MKILVLNSGSSSLKYQIIDTSTGDSLIRGLVDRIGMTSSVIKQKRFDGDIYEVEEEIISHSYAIENVLKLIVDKQHGVLMSINEIDAVGHRVVHGGEKFSRSVLINDKVIKAIEEYSEIAPLHNPFNLRGIQAAIKALPKVPQVAVFDTAFHQSLPEVAYIYPIPYIFYEKYKIRRYGFHGTSHYYVSKRSCEILEKNINNFSVITCHLGNGCSISAVKNGKSIETSLGFSTIAGVMMGTRCGDFDPAVILNIMEKEDLTIEQATSLLTKHSGLLGVSGVSSDMREVKNAAKNGNKRAELAFQMFCYIVKKFIGAYSVVLEGPDAVVFTAGIGENDPDVRELSLKGLEFMGVKIDVEKNRSCVGKEMVISTDDSKVKVLVIPTNEELVIAEDVVKVLEEMEDE</sequence>
<dbReference type="CDD" id="cd24010">
    <property type="entry name" value="ASKHA_NBD_AcK_PK"/>
    <property type="match status" value="1"/>
</dbReference>
<dbReference type="GO" id="GO:0006085">
    <property type="term" value="P:acetyl-CoA biosynthetic process"/>
    <property type="evidence" value="ECO:0007669"/>
    <property type="project" value="UniProtKB-UniRule"/>
</dbReference>
<comment type="pathway">
    <text evidence="6">Metabolic intermediate biosynthesis; acetyl-CoA biosynthesis; acetyl-CoA from acetate: step 1/2.</text>
</comment>
<feature type="binding site" evidence="6">
    <location>
        <position position="385"/>
    </location>
    <ligand>
        <name>Mg(2+)</name>
        <dbReference type="ChEBI" id="CHEBI:18420"/>
    </ligand>
</feature>
<evidence type="ECO:0000256" key="3">
    <source>
        <dbReference type="ARBA" id="ARBA00022741"/>
    </source>
</evidence>
<proteinExistence type="inferred from homology"/>
<dbReference type="PRINTS" id="PR00471">
    <property type="entry name" value="ACETATEKNASE"/>
</dbReference>
<keyword evidence="3 6" id="KW-0547">Nucleotide-binding</keyword>
<comment type="catalytic activity">
    <reaction evidence="6">
        <text>acetate + ATP = acetyl phosphate + ADP</text>
        <dbReference type="Rhea" id="RHEA:11352"/>
        <dbReference type="ChEBI" id="CHEBI:22191"/>
        <dbReference type="ChEBI" id="CHEBI:30089"/>
        <dbReference type="ChEBI" id="CHEBI:30616"/>
        <dbReference type="ChEBI" id="CHEBI:456216"/>
        <dbReference type="EC" id="2.7.2.1"/>
    </reaction>
</comment>
<feature type="binding site" evidence="6">
    <location>
        <begin position="331"/>
        <end position="335"/>
    </location>
    <ligand>
        <name>ATP</name>
        <dbReference type="ChEBI" id="CHEBI:30616"/>
    </ligand>
</feature>
<reference evidence="8" key="1">
    <citation type="journal article" date="2020" name="mSystems">
        <title>Genome- and Community-Level Interaction Insights into Carbon Utilization and Element Cycling Functions of Hydrothermarchaeota in Hydrothermal Sediment.</title>
        <authorList>
            <person name="Zhou Z."/>
            <person name="Liu Y."/>
            <person name="Xu W."/>
            <person name="Pan J."/>
            <person name="Luo Z.H."/>
            <person name="Li M."/>
        </authorList>
    </citation>
    <scope>NUCLEOTIDE SEQUENCE [LARGE SCALE GENOMIC DNA]</scope>
    <source>
        <strain evidence="8">SpSt-464</strain>
    </source>
</reference>
<keyword evidence="2 6" id="KW-0808">Transferase</keyword>
<dbReference type="UniPathway" id="UPA00340">
    <property type="reaction ID" value="UER00458"/>
</dbReference>
<comment type="subcellular location">
    <subcellularLocation>
        <location evidence="6">Cytoplasm</location>
    </subcellularLocation>
</comment>
<protein>
    <recommendedName>
        <fullName evidence="6">Acetate kinase</fullName>
        <ecNumber evidence="6">2.7.2.1</ecNumber>
    </recommendedName>
    <alternativeName>
        <fullName evidence="6">Acetokinase</fullName>
    </alternativeName>
</protein>
<organism evidence="8">
    <name type="scientific">candidate division WOR-3 bacterium</name>
    <dbReference type="NCBI Taxonomy" id="2052148"/>
    <lineage>
        <taxon>Bacteria</taxon>
        <taxon>Bacteria division WOR-3</taxon>
    </lineage>
</organism>
<dbReference type="SUPFAM" id="SSF53067">
    <property type="entry name" value="Actin-like ATPase domain"/>
    <property type="match status" value="2"/>
</dbReference>
<evidence type="ECO:0000256" key="5">
    <source>
        <dbReference type="ARBA" id="ARBA00022840"/>
    </source>
</evidence>
<evidence type="ECO:0000256" key="7">
    <source>
        <dbReference type="RuleBase" id="RU003835"/>
    </source>
</evidence>
<evidence type="ECO:0000256" key="2">
    <source>
        <dbReference type="ARBA" id="ARBA00022679"/>
    </source>
</evidence>
<feature type="binding site" evidence="6">
    <location>
        <position position="91"/>
    </location>
    <ligand>
        <name>substrate</name>
    </ligand>
</feature>